<evidence type="ECO:0008006" key="7">
    <source>
        <dbReference type="Google" id="ProtNLM"/>
    </source>
</evidence>
<dbReference type="OrthoDB" id="427186at2759"/>
<dbReference type="GO" id="GO:0005525">
    <property type="term" value="F:GTP binding"/>
    <property type="evidence" value="ECO:0007669"/>
    <property type="project" value="UniProtKB-KW"/>
</dbReference>
<feature type="binding site" evidence="4">
    <location>
        <position position="32"/>
    </location>
    <ligand>
        <name>Mg(2+)</name>
        <dbReference type="ChEBI" id="CHEBI:18420"/>
    </ligand>
</feature>
<gene>
    <name evidence="5" type="ORF">H0H81_012500</name>
</gene>
<evidence type="ECO:0000256" key="1">
    <source>
        <dbReference type="ARBA" id="ARBA00022741"/>
    </source>
</evidence>
<name>A0A9P7FTX8_9AGAR</name>
<feature type="binding site" evidence="3">
    <location>
        <begin position="25"/>
        <end position="32"/>
    </location>
    <ligand>
        <name>GTP</name>
        <dbReference type="ChEBI" id="CHEBI:37565"/>
    </ligand>
</feature>
<feature type="binding site" evidence="3">
    <location>
        <begin position="140"/>
        <end position="143"/>
    </location>
    <ligand>
        <name>GTP</name>
        <dbReference type="ChEBI" id="CHEBI:37565"/>
    </ligand>
</feature>
<dbReference type="Gene3D" id="3.40.50.300">
    <property type="entry name" value="P-loop containing nucleotide triphosphate hydrolases"/>
    <property type="match status" value="1"/>
</dbReference>
<comment type="caution">
    <text evidence="5">The sequence shown here is derived from an EMBL/GenBank/DDBJ whole genome shotgun (WGS) entry which is preliminary data.</text>
</comment>
<dbReference type="PROSITE" id="PS51417">
    <property type="entry name" value="ARF"/>
    <property type="match status" value="1"/>
</dbReference>
<keyword evidence="2 3" id="KW-0342">GTP-binding</keyword>
<dbReference type="InterPro" id="IPR024156">
    <property type="entry name" value="Small_GTPase_ARF"/>
</dbReference>
<dbReference type="InterPro" id="IPR006689">
    <property type="entry name" value="Small_GTPase_ARF/SAR"/>
</dbReference>
<keyword evidence="6" id="KW-1185">Reference proteome</keyword>
<feature type="binding site" evidence="4">
    <location>
        <position position="49"/>
    </location>
    <ligand>
        <name>Mg(2+)</name>
        <dbReference type="ChEBI" id="CHEBI:18420"/>
    </ligand>
</feature>
<evidence type="ECO:0000313" key="5">
    <source>
        <dbReference type="EMBL" id="KAG5635077.1"/>
    </source>
</evidence>
<keyword evidence="1 3" id="KW-0547">Nucleotide-binding</keyword>
<reference evidence="5" key="2">
    <citation type="submission" date="2021-10" db="EMBL/GenBank/DDBJ databases">
        <title>Phylogenomics reveals ancestral predisposition of the termite-cultivated fungus Termitomyces towards a domesticated lifestyle.</title>
        <authorList>
            <person name="Auxier B."/>
            <person name="Grum-Grzhimaylo A."/>
            <person name="Cardenas M.E."/>
            <person name="Lodge J.D."/>
            <person name="Laessoe T."/>
            <person name="Pedersen O."/>
            <person name="Smith M.E."/>
            <person name="Kuyper T.W."/>
            <person name="Franco-Molano E.A."/>
            <person name="Baroni T.J."/>
            <person name="Aanen D.K."/>
        </authorList>
    </citation>
    <scope>NUCLEOTIDE SEQUENCE</scope>
    <source>
        <strain evidence="5">D49</strain>
    </source>
</reference>
<reference evidence="5" key="1">
    <citation type="submission" date="2021-02" db="EMBL/GenBank/DDBJ databases">
        <authorList>
            <person name="Nieuwenhuis M."/>
            <person name="Van De Peppel L.J.J."/>
        </authorList>
    </citation>
    <scope>NUCLEOTIDE SEQUENCE</scope>
    <source>
        <strain evidence="5">D49</strain>
    </source>
</reference>
<evidence type="ECO:0000313" key="6">
    <source>
        <dbReference type="Proteomes" id="UP000717328"/>
    </source>
</evidence>
<proteinExistence type="predicted"/>
<accession>A0A9P7FTX8</accession>
<evidence type="ECO:0000256" key="4">
    <source>
        <dbReference type="PIRSR" id="PIRSR606689-2"/>
    </source>
</evidence>
<dbReference type="SUPFAM" id="SSF52540">
    <property type="entry name" value="P-loop containing nucleoside triphosphate hydrolases"/>
    <property type="match status" value="1"/>
</dbReference>
<evidence type="ECO:0000256" key="3">
    <source>
        <dbReference type="PIRSR" id="PIRSR606689-1"/>
    </source>
</evidence>
<dbReference type="Pfam" id="PF00025">
    <property type="entry name" value="Arf"/>
    <property type="match status" value="1"/>
</dbReference>
<dbReference type="GO" id="GO:0003924">
    <property type="term" value="F:GTPase activity"/>
    <property type="evidence" value="ECO:0007669"/>
    <property type="project" value="InterPro"/>
</dbReference>
<keyword evidence="4" id="KW-0479">Metal-binding</keyword>
<evidence type="ECO:0000256" key="2">
    <source>
        <dbReference type="ARBA" id="ARBA00023134"/>
    </source>
</evidence>
<dbReference type="InterPro" id="IPR027417">
    <property type="entry name" value="P-loop_NTPase"/>
</dbReference>
<dbReference type="GO" id="GO:0046872">
    <property type="term" value="F:metal ion binding"/>
    <property type="evidence" value="ECO:0007669"/>
    <property type="project" value="UniProtKB-KW"/>
</dbReference>
<sequence length="398" mass="44681">MSAIVRQILNKIYPRTATHRVTIMGTGWGGKTTLLYLIKIGEIVQTIPSIGFNVETVDAPTTSGKPLKLECWDVGRGCANVKQLSRMILPYAGWSDAIIWVVDAGYKQGLAESAETLEDMVRDLDPERQRPDDKYGRLVNKQDLPASDVIPIDKVRKAFAKALAQRTSCIFKTSLLKPLDQTGLLDAFEWLRFALEITAGNPILPPTPTPVPALDKQLTTTFLNEKVDTWVSRTEGDSDPPTFLAQFESLSLPAWDHYTHIRTAFLLLTTYGRQKGKDMIFDGIERYITESPQMRGRTFHVTMTYFWIQVVHLAICNISPSMDLRPSETALPLRMAHIASPDRFALFLAVNQYVADGNLWVEYYSKEVMMSPAAKGGMVLPDRKPLPNLVVRDAIPRK</sequence>
<keyword evidence="4" id="KW-0460">Magnesium</keyword>
<dbReference type="EMBL" id="JABCKI010006186">
    <property type="protein sequence ID" value="KAG5635077.1"/>
    <property type="molecule type" value="Genomic_DNA"/>
</dbReference>
<protein>
    <recommendedName>
        <fullName evidence="7">ADP-ribosylation factor</fullName>
    </recommendedName>
</protein>
<dbReference type="SMART" id="SM00177">
    <property type="entry name" value="ARF"/>
    <property type="match status" value="1"/>
</dbReference>
<organism evidence="5 6">
    <name type="scientific">Sphagnurus paluster</name>
    <dbReference type="NCBI Taxonomy" id="117069"/>
    <lineage>
        <taxon>Eukaryota</taxon>
        <taxon>Fungi</taxon>
        <taxon>Dikarya</taxon>
        <taxon>Basidiomycota</taxon>
        <taxon>Agaricomycotina</taxon>
        <taxon>Agaricomycetes</taxon>
        <taxon>Agaricomycetidae</taxon>
        <taxon>Agaricales</taxon>
        <taxon>Tricholomatineae</taxon>
        <taxon>Lyophyllaceae</taxon>
        <taxon>Sphagnurus</taxon>
    </lineage>
</organism>
<dbReference type="AlphaFoldDB" id="A0A9P7FTX8"/>
<dbReference type="PANTHER" id="PTHR11711">
    <property type="entry name" value="ADP RIBOSYLATION FACTOR-RELATED"/>
    <property type="match status" value="1"/>
</dbReference>
<dbReference type="Proteomes" id="UP000717328">
    <property type="component" value="Unassembled WGS sequence"/>
</dbReference>